<dbReference type="PANTHER" id="PTHR42718:SF9">
    <property type="entry name" value="MAJOR FACILITATOR SUPERFAMILY MULTIDRUG TRANSPORTER MFSC"/>
    <property type="match status" value="1"/>
</dbReference>
<feature type="transmembrane region" description="Helical" evidence="8">
    <location>
        <begin position="353"/>
        <end position="379"/>
    </location>
</feature>
<evidence type="ECO:0000256" key="1">
    <source>
        <dbReference type="ARBA" id="ARBA00004651"/>
    </source>
</evidence>
<evidence type="ECO:0000256" key="8">
    <source>
        <dbReference type="SAM" id="Phobius"/>
    </source>
</evidence>
<evidence type="ECO:0000259" key="9">
    <source>
        <dbReference type="PROSITE" id="PS50850"/>
    </source>
</evidence>
<evidence type="ECO:0000313" key="10">
    <source>
        <dbReference type="EMBL" id="NIF02466.1"/>
    </source>
</evidence>
<dbReference type="Gene3D" id="1.20.1250.20">
    <property type="entry name" value="MFS general substrate transporter like domains"/>
    <property type="match status" value="1"/>
</dbReference>
<protein>
    <submittedName>
        <fullName evidence="10">MFS transporter</fullName>
    </submittedName>
</protein>
<dbReference type="InterPro" id="IPR011701">
    <property type="entry name" value="MFS"/>
</dbReference>
<dbReference type="CDD" id="cd17321">
    <property type="entry name" value="MFS_MMR_MDR_like"/>
    <property type="match status" value="1"/>
</dbReference>
<gene>
    <name evidence="10" type="ORF">F3J38_20805</name>
</gene>
<evidence type="ECO:0000256" key="4">
    <source>
        <dbReference type="ARBA" id="ARBA00022475"/>
    </source>
</evidence>
<evidence type="ECO:0000256" key="2">
    <source>
        <dbReference type="ARBA" id="ARBA00008537"/>
    </source>
</evidence>
<feature type="transmembrane region" description="Helical" evidence="8">
    <location>
        <begin position="75"/>
        <end position="96"/>
    </location>
</feature>
<feature type="transmembrane region" description="Helical" evidence="8">
    <location>
        <begin position="137"/>
        <end position="158"/>
    </location>
</feature>
<dbReference type="PRINTS" id="PR01036">
    <property type="entry name" value="TCRTETB"/>
</dbReference>
<keyword evidence="3" id="KW-0813">Transport</keyword>
<name>A0ABX0R4K4_9GAMM</name>
<feature type="transmembrane region" description="Helical" evidence="8">
    <location>
        <begin position="227"/>
        <end position="244"/>
    </location>
</feature>
<evidence type="ECO:0000256" key="7">
    <source>
        <dbReference type="ARBA" id="ARBA00023136"/>
    </source>
</evidence>
<feature type="transmembrane region" description="Helical" evidence="8">
    <location>
        <begin position="329"/>
        <end position="347"/>
    </location>
</feature>
<keyword evidence="5 8" id="KW-0812">Transmembrane</keyword>
<dbReference type="InterPro" id="IPR036259">
    <property type="entry name" value="MFS_trans_sf"/>
</dbReference>
<dbReference type="SUPFAM" id="SSF103473">
    <property type="entry name" value="MFS general substrate transporter"/>
    <property type="match status" value="1"/>
</dbReference>
<organism evidence="10 11">
    <name type="scientific">Candidatus Pantoea formicae</name>
    <dbReference type="NCBI Taxonomy" id="2608355"/>
    <lineage>
        <taxon>Bacteria</taxon>
        <taxon>Pseudomonadati</taxon>
        <taxon>Pseudomonadota</taxon>
        <taxon>Gammaproteobacteria</taxon>
        <taxon>Enterobacterales</taxon>
        <taxon>Erwiniaceae</taxon>
        <taxon>Pantoea</taxon>
    </lineage>
</organism>
<dbReference type="Gene3D" id="1.20.1720.10">
    <property type="entry name" value="Multidrug resistance protein D"/>
    <property type="match status" value="1"/>
</dbReference>
<keyword evidence="4" id="KW-1003">Cell membrane</keyword>
<keyword evidence="11" id="KW-1185">Reference proteome</keyword>
<evidence type="ECO:0000256" key="5">
    <source>
        <dbReference type="ARBA" id="ARBA00022692"/>
    </source>
</evidence>
<evidence type="ECO:0000256" key="6">
    <source>
        <dbReference type="ARBA" id="ARBA00022989"/>
    </source>
</evidence>
<comment type="similarity">
    <text evidence="2">Belongs to the major facilitator superfamily. EmrB family.</text>
</comment>
<dbReference type="Pfam" id="PF07690">
    <property type="entry name" value="MFS_1"/>
    <property type="match status" value="1"/>
</dbReference>
<keyword evidence="6 8" id="KW-1133">Transmembrane helix</keyword>
<comment type="caution">
    <text evidence="10">The sequence shown here is derived from an EMBL/GenBank/DDBJ whole genome shotgun (WGS) entry which is preliminary data.</text>
</comment>
<feature type="transmembrane region" description="Helical" evidence="8">
    <location>
        <begin position="300"/>
        <end position="317"/>
    </location>
</feature>
<dbReference type="NCBIfam" id="TIGR00711">
    <property type="entry name" value="efflux_EmrB"/>
    <property type="match status" value="1"/>
</dbReference>
<dbReference type="PROSITE" id="PS50850">
    <property type="entry name" value="MFS"/>
    <property type="match status" value="1"/>
</dbReference>
<feature type="transmembrane region" description="Helical" evidence="8">
    <location>
        <begin position="265"/>
        <end position="288"/>
    </location>
</feature>
<feature type="transmembrane region" description="Helical" evidence="8">
    <location>
        <begin position="197"/>
        <end position="215"/>
    </location>
</feature>
<reference evidence="10 11" key="1">
    <citation type="journal article" date="2019" name="bioRxiv">
        <title>Bacteria contribute to plant secondary compound degradation in a generalist herbivore system.</title>
        <authorList>
            <person name="Francoeur C.B."/>
            <person name="Khadempour L."/>
            <person name="Moreira-Soto R.D."/>
            <person name="Gotting K."/>
            <person name="Book A.J."/>
            <person name="Pinto-Tomas A.A."/>
            <person name="Keefover-Ring K."/>
            <person name="Currie C.R."/>
        </authorList>
    </citation>
    <scope>NUCLEOTIDE SEQUENCE [LARGE SCALE GENOMIC DNA]</scope>
    <source>
        <strain evidence="10 11">Acro-805</strain>
    </source>
</reference>
<accession>A0ABX0R4K4</accession>
<feature type="transmembrane region" description="Helical" evidence="8">
    <location>
        <begin position="164"/>
        <end position="185"/>
    </location>
</feature>
<proteinExistence type="inferred from homology"/>
<feature type="transmembrane region" description="Helical" evidence="8">
    <location>
        <begin position="44"/>
        <end position="63"/>
    </location>
</feature>
<feature type="transmembrane region" description="Helical" evidence="8">
    <location>
        <begin position="400"/>
        <end position="418"/>
    </location>
</feature>
<dbReference type="InterPro" id="IPR020846">
    <property type="entry name" value="MFS_dom"/>
</dbReference>
<feature type="transmembrane region" description="Helical" evidence="8">
    <location>
        <begin position="458"/>
        <end position="482"/>
    </location>
</feature>
<dbReference type="Proteomes" id="UP000780690">
    <property type="component" value="Unassembled WGS sequence"/>
</dbReference>
<evidence type="ECO:0000313" key="11">
    <source>
        <dbReference type="Proteomes" id="UP000780690"/>
    </source>
</evidence>
<feature type="transmembrane region" description="Helical" evidence="8">
    <location>
        <begin position="108"/>
        <end position="125"/>
    </location>
</feature>
<feature type="domain" description="Major facilitator superfamily (MFS) profile" evidence="9">
    <location>
        <begin position="9"/>
        <end position="487"/>
    </location>
</feature>
<dbReference type="PANTHER" id="PTHR42718">
    <property type="entry name" value="MAJOR FACILITATOR SUPERFAMILY MULTIDRUG TRANSPORTER MFSC"/>
    <property type="match status" value="1"/>
</dbReference>
<dbReference type="EMBL" id="VWXD01000008">
    <property type="protein sequence ID" value="NIF02466.1"/>
    <property type="molecule type" value="Genomic_DNA"/>
</dbReference>
<sequence length="502" mass="53264">MITNRRVALVCAICLGTFMASLDISIVNVALPTMLTSLNTDMPGIQWVVDAYALCLSALILSSGPLGDRFGRKRVWMAGIVLFTLGSLLCASATSLEMLLTGRVLQGVAGAAVIPGALSLLSHAFPDELQRVRVIGIWSTVSALSLVIGPILGGILVHNAGWQSIFLINLPVGVVTLLLGGWGIQESAHPDHASLDPLGQLFSVLWLGTLTYGLIAAGDLGWQDSDVQFSLFISLLFLALFIWVERRVTRPLLPLYLFKKSDFTVYNLSSAVMGFSSYSSVFFVSLFLQQAQGWSALQTGWRMAPEFIAMALVSTQFGRLSARFSVKTLIVVGYALIGAGLLLLGTLQSSSAYPFIALFLIILGTGTGLAMPATSALVMRTVVSERSGMASATMNAVRQTGMALGIALLGTLMNMHAIEVLRAQLATQHVSEADSLAHAVIMGHQGISGWVEQVQHAFASGFSLAMTGAGVVSVVMAGGLILMHRAHQRVVIGSVASAETQE</sequence>
<evidence type="ECO:0000256" key="3">
    <source>
        <dbReference type="ARBA" id="ARBA00022448"/>
    </source>
</evidence>
<keyword evidence="7 8" id="KW-0472">Membrane</keyword>
<dbReference type="RefSeq" id="WP_167141500.1">
    <property type="nucleotide sequence ID" value="NZ_VWXD01000008.1"/>
</dbReference>
<dbReference type="InterPro" id="IPR004638">
    <property type="entry name" value="EmrB-like"/>
</dbReference>
<comment type="subcellular location">
    <subcellularLocation>
        <location evidence="1">Cell membrane</location>
        <topology evidence="1">Multi-pass membrane protein</topology>
    </subcellularLocation>
</comment>